<name>A0ABN2RMI3_9ACTN</name>
<dbReference type="RefSeq" id="WP_344047189.1">
    <property type="nucleotide sequence ID" value="NZ_BAAAPB010000004.1"/>
</dbReference>
<dbReference type="EMBL" id="BAAAPB010000004">
    <property type="protein sequence ID" value="GAA1971689.1"/>
    <property type="molecule type" value="Genomic_DNA"/>
</dbReference>
<organism evidence="1 2">
    <name type="scientific">Nocardioides panacihumi</name>
    <dbReference type="NCBI Taxonomy" id="400774"/>
    <lineage>
        <taxon>Bacteria</taxon>
        <taxon>Bacillati</taxon>
        <taxon>Actinomycetota</taxon>
        <taxon>Actinomycetes</taxon>
        <taxon>Propionibacteriales</taxon>
        <taxon>Nocardioidaceae</taxon>
        <taxon>Nocardioides</taxon>
    </lineage>
</organism>
<keyword evidence="2" id="KW-1185">Reference proteome</keyword>
<reference evidence="1 2" key="1">
    <citation type="journal article" date="2019" name="Int. J. Syst. Evol. Microbiol.">
        <title>The Global Catalogue of Microorganisms (GCM) 10K type strain sequencing project: providing services to taxonomists for standard genome sequencing and annotation.</title>
        <authorList>
            <consortium name="The Broad Institute Genomics Platform"/>
            <consortium name="The Broad Institute Genome Sequencing Center for Infectious Disease"/>
            <person name="Wu L."/>
            <person name="Ma J."/>
        </authorList>
    </citation>
    <scope>NUCLEOTIDE SEQUENCE [LARGE SCALE GENOMIC DNA]</scope>
    <source>
        <strain evidence="1 2">JCM 15309</strain>
    </source>
</reference>
<evidence type="ECO:0000313" key="2">
    <source>
        <dbReference type="Proteomes" id="UP001500571"/>
    </source>
</evidence>
<comment type="caution">
    <text evidence="1">The sequence shown here is derived from an EMBL/GenBank/DDBJ whole genome shotgun (WGS) entry which is preliminary data.</text>
</comment>
<protein>
    <recommendedName>
        <fullName evidence="3">DivIVA domain-containing protein</fullName>
    </recommendedName>
</protein>
<evidence type="ECO:0008006" key="3">
    <source>
        <dbReference type="Google" id="ProtNLM"/>
    </source>
</evidence>
<sequence length="89" mass="9539">MMWVFAIVVVIVLGGVAVVAAGRGEPMAPAYDDRPDALVPADRPLTAADLRKVRFSVALRGYRMSEVDALLARLGTELEDAREGDTPCP</sequence>
<evidence type="ECO:0000313" key="1">
    <source>
        <dbReference type="EMBL" id="GAA1971689.1"/>
    </source>
</evidence>
<proteinExistence type="predicted"/>
<gene>
    <name evidence="1" type="ORF">GCM10009798_35820</name>
</gene>
<dbReference type="Proteomes" id="UP001500571">
    <property type="component" value="Unassembled WGS sequence"/>
</dbReference>
<accession>A0ABN2RMI3</accession>
<dbReference type="InterPro" id="IPR019933">
    <property type="entry name" value="DivIVA_domain"/>
</dbReference>
<dbReference type="Gene3D" id="6.10.250.660">
    <property type="match status" value="1"/>
</dbReference>
<dbReference type="NCBIfam" id="TIGR03544">
    <property type="entry name" value="DivI1A_domain"/>
    <property type="match status" value="1"/>
</dbReference>